<evidence type="ECO:0000256" key="4">
    <source>
        <dbReference type="ARBA" id="ARBA00022759"/>
    </source>
</evidence>
<keyword evidence="3" id="KW-0540">Nuclease</keyword>
<dbReference type="SUPFAM" id="SSF56672">
    <property type="entry name" value="DNA/RNA polymerases"/>
    <property type="match status" value="1"/>
</dbReference>
<evidence type="ECO:0000256" key="2">
    <source>
        <dbReference type="ARBA" id="ARBA00022695"/>
    </source>
</evidence>
<protein>
    <submittedName>
        <fullName evidence="8">Retrovirus-related Pol polyprotein</fullName>
    </submittedName>
</protein>
<sequence length="116" mass="13920">MEKELLGLVWSTKYFRPYLYGHKFIIRTDHEPLKWLFNLKDNVNSRLTRWKIKLSEYDFTVEYKKVKCNTRAVALSRIQIHPIENSSIIANFDESKIYSEDLLKNLENLDNRTVHS</sequence>
<keyword evidence="1" id="KW-0808">Transferase</keyword>
<dbReference type="InterPro" id="IPR041373">
    <property type="entry name" value="RT_RNaseH"/>
</dbReference>
<gene>
    <name evidence="8" type="primary">POL3</name>
</gene>
<dbReference type="InterPro" id="IPR043502">
    <property type="entry name" value="DNA/RNA_pol_sf"/>
</dbReference>
<dbReference type="InterPro" id="IPR050951">
    <property type="entry name" value="Retrovirus_Pol_polyprotein"/>
</dbReference>
<evidence type="ECO:0000256" key="3">
    <source>
        <dbReference type="ARBA" id="ARBA00022722"/>
    </source>
</evidence>
<reference evidence="8" key="1">
    <citation type="submission" date="2013-07" db="EMBL/GenBank/DDBJ databases">
        <title>Midgut Transcriptome Profiling of Anoplphora glabripennis, a Lignocellulose Degrading, Wood-Boring Cerambycid.</title>
        <authorList>
            <person name="Scully E.D."/>
            <person name="Hoover K."/>
            <person name="Carlson J.E."/>
            <person name="Tien M."/>
            <person name="Geib S.M."/>
        </authorList>
    </citation>
    <scope>NUCLEOTIDE SEQUENCE</scope>
</reference>
<accession>V5GRD7</accession>
<evidence type="ECO:0000256" key="5">
    <source>
        <dbReference type="ARBA" id="ARBA00022801"/>
    </source>
</evidence>
<dbReference type="PANTHER" id="PTHR37984">
    <property type="entry name" value="PROTEIN CBG26694"/>
    <property type="match status" value="1"/>
</dbReference>
<dbReference type="Pfam" id="PF17917">
    <property type="entry name" value="RT_RNaseH"/>
    <property type="match status" value="1"/>
</dbReference>
<dbReference type="GO" id="GO:0004519">
    <property type="term" value="F:endonuclease activity"/>
    <property type="evidence" value="ECO:0007669"/>
    <property type="project" value="UniProtKB-KW"/>
</dbReference>
<dbReference type="GO" id="GO:0016787">
    <property type="term" value="F:hydrolase activity"/>
    <property type="evidence" value="ECO:0007669"/>
    <property type="project" value="UniProtKB-KW"/>
</dbReference>
<dbReference type="AlphaFoldDB" id="V5GRD7"/>
<keyword evidence="6" id="KW-0695">RNA-directed DNA polymerase</keyword>
<organism evidence="8">
    <name type="scientific">Anoplophora glabripennis</name>
    <name type="common">Asian longhorn beetle</name>
    <name type="synonym">Anoplophora nobilis</name>
    <dbReference type="NCBI Taxonomy" id="217634"/>
    <lineage>
        <taxon>Eukaryota</taxon>
        <taxon>Metazoa</taxon>
        <taxon>Ecdysozoa</taxon>
        <taxon>Arthropoda</taxon>
        <taxon>Hexapoda</taxon>
        <taxon>Insecta</taxon>
        <taxon>Pterygota</taxon>
        <taxon>Neoptera</taxon>
        <taxon>Endopterygota</taxon>
        <taxon>Coleoptera</taxon>
        <taxon>Polyphaga</taxon>
        <taxon>Cucujiformia</taxon>
        <taxon>Chrysomeloidea</taxon>
        <taxon>Cerambycidae</taxon>
        <taxon>Lamiinae</taxon>
        <taxon>Lamiini</taxon>
        <taxon>Anoplophora</taxon>
    </lineage>
</organism>
<keyword evidence="5" id="KW-0378">Hydrolase</keyword>
<dbReference type="CDD" id="cd09274">
    <property type="entry name" value="RNase_HI_RT_Ty3"/>
    <property type="match status" value="1"/>
</dbReference>
<name>V5GRD7_ANOGL</name>
<evidence type="ECO:0000313" key="8">
    <source>
        <dbReference type="EMBL" id="JAB66729.1"/>
    </source>
</evidence>
<keyword evidence="2" id="KW-0548">Nucleotidyltransferase</keyword>
<dbReference type="EMBL" id="GALX01001737">
    <property type="protein sequence ID" value="JAB66729.1"/>
    <property type="molecule type" value="Transcribed_RNA"/>
</dbReference>
<evidence type="ECO:0000256" key="1">
    <source>
        <dbReference type="ARBA" id="ARBA00022679"/>
    </source>
</evidence>
<evidence type="ECO:0000259" key="7">
    <source>
        <dbReference type="Pfam" id="PF17917"/>
    </source>
</evidence>
<evidence type="ECO:0000256" key="6">
    <source>
        <dbReference type="ARBA" id="ARBA00022918"/>
    </source>
</evidence>
<feature type="non-terminal residue" evidence="8">
    <location>
        <position position="116"/>
    </location>
</feature>
<proteinExistence type="predicted"/>
<keyword evidence="4" id="KW-0255">Endonuclease</keyword>
<dbReference type="PANTHER" id="PTHR37984:SF5">
    <property type="entry name" value="PROTEIN NYNRIN-LIKE"/>
    <property type="match status" value="1"/>
</dbReference>
<feature type="domain" description="Reverse transcriptase RNase H-like" evidence="7">
    <location>
        <begin position="2"/>
        <end position="57"/>
    </location>
</feature>
<dbReference type="GO" id="GO:0003964">
    <property type="term" value="F:RNA-directed DNA polymerase activity"/>
    <property type="evidence" value="ECO:0007669"/>
    <property type="project" value="UniProtKB-KW"/>
</dbReference>